<comment type="similarity">
    <text evidence="6">Belongs to the methyltransferase superfamily. METTL16/RlmF family.</text>
</comment>
<protein>
    <recommendedName>
        <fullName evidence="6">Ribosomal RNA large subunit methyltransferase F</fullName>
        <ecNumber evidence="6">2.1.1.181</ecNumber>
    </recommendedName>
    <alternativeName>
        <fullName evidence="6">23S rRNA mA1618 methyltransferase</fullName>
    </alternativeName>
    <alternativeName>
        <fullName evidence="6">rRNA adenine N-6-methyltransferase</fullName>
    </alternativeName>
</protein>
<evidence type="ECO:0000256" key="3">
    <source>
        <dbReference type="ARBA" id="ARBA00022603"/>
    </source>
</evidence>
<keyword evidence="4 6" id="KW-0808">Transferase</keyword>
<evidence type="ECO:0000256" key="2">
    <source>
        <dbReference type="ARBA" id="ARBA00022552"/>
    </source>
</evidence>
<evidence type="ECO:0000256" key="5">
    <source>
        <dbReference type="ARBA" id="ARBA00022691"/>
    </source>
</evidence>
<proteinExistence type="inferred from homology"/>
<name>A0ABS8EPL2_9FLAO</name>
<organism evidence="7 8">
    <name type="scientific">Winogradskyella immobilis</name>
    <dbReference type="NCBI Taxonomy" id="2816852"/>
    <lineage>
        <taxon>Bacteria</taxon>
        <taxon>Pseudomonadati</taxon>
        <taxon>Bacteroidota</taxon>
        <taxon>Flavobacteriia</taxon>
        <taxon>Flavobacteriales</taxon>
        <taxon>Flavobacteriaceae</taxon>
        <taxon>Winogradskyella</taxon>
    </lineage>
</organism>
<dbReference type="GO" id="GO:0052907">
    <property type="term" value="F:23S rRNA (adenine(1618)-N(6))-methyltransferase activity"/>
    <property type="evidence" value="ECO:0007669"/>
    <property type="project" value="UniProtKB-EC"/>
</dbReference>
<dbReference type="Pfam" id="PF05971">
    <property type="entry name" value="Methyltransf_10"/>
    <property type="match status" value="1"/>
</dbReference>
<evidence type="ECO:0000256" key="4">
    <source>
        <dbReference type="ARBA" id="ARBA00022679"/>
    </source>
</evidence>
<keyword evidence="1 6" id="KW-0963">Cytoplasm</keyword>
<dbReference type="PIRSF" id="PIRSF029038">
    <property type="entry name" value="Mtase_YbiN_prd"/>
    <property type="match status" value="1"/>
</dbReference>
<accession>A0ABS8EPL2</accession>
<dbReference type="NCBIfam" id="NF008725">
    <property type="entry name" value="PRK11727.1"/>
    <property type="match status" value="1"/>
</dbReference>
<keyword evidence="2 6" id="KW-0698">rRNA processing</keyword>
<comment type="catalytic activity">
    <reaction evidence="6">
        <text>adenosine(1618) in 23S rRNA + S-adenosyl-L-methionine = N(6)-methyladenosine(1618) in 23S rRNA + S-adenosyl-L-homocysteine + H(+)</text>
        <dbReference type="Rhea" id="RHEA:16497"/>
        <dbReference type="Rhea" id="RHEA-COMP:10229"/>
        <dbReference type="Rhea" id="RHEA-COMP:10231"/>
        <dbReference type="ChEBI" id="CHEBI:15378"/>
        <dbReference type="ChEBI" id="CHEBI:57856"/>
        <dbReference type="ChEBI" id="CHEBI:59789"/>
        <dbReference type="ChEBI" id="CHEBI:74411"/>
        <dbReference type="ChEBI" id="CHEBI:74449"/>
        <dbReference type="EC" id="2.1.1.181"/>
    </reaction>
</comment>
<reference evidence="8" key="2">
    <citation type="submission" date="2023-07" db="EMBL/GenBank/DDBJ databases">
        <title>Genome of Winogradskyella sp. E313.</title>
        <authorList>
            <person name="Zhou Y."/>
        </authorList>
    </citation>
    <scope>NUCLEOTIDE SEQUENCE [LARGE SCALE GENOMIC DNA]</scope>
    <source>
        <strain evidence="8">E313</strain>
    </source>
</reference>
<dbReference type="PANTHER" id="PTHR13393:SF0">
    <property type="entry name" value="RNA N6-ADENOSINE-METHYLTRANSFERASE METTL16"/>
    <property type="match status" value="1"/>
</dbReference>
<dbReference type="PANTHER" id="PTHR13393">
    <property type="entry name" value="SAM-DEPENDENT METHYLTRANSFERASE"/>
    <property type="match status" value="1"/>
</dbReference>
<dbReference type="SUPFAM" id="SSF53335">
    <property type="entry name" value="S-adenosyl-L-methionine-dependent methyltransferases"/>
    <property type="match status" value="1"/>
</dbReference>
<sequence>MSTQKKNQNTKSKLHPRSKHRNRYDFAKLIKSSPELNEFVAINKYGDESIDFFNPKAVKALNKALLKHHYNIKYWDIPDQYLCPPIPGRADYIHYLADLLREIPNNIQIKGLDIGAGANCIYPLIGHQIYNWSFIGSDIDEKAVEIARSIINENPGFKNYINIRLQENPKLIFKGILNPDECITFSMCNPPFHATAEDAMKATFRKQRNLKGKRISKAELNFGGQHNELWCKGGEARFIKDMIYESKHYKENCLWFTTLVSKESNLKGIYNILKKVDAVEVKTIEMGQGQKTSRIVAWTFLSPSKQREWLNK</sequence>
<dbReference type="Gene3D" id="3.40.50.150">
    <property type="entry name" value="Vaccinia Virus protein VP39"/>
    <property type="match status" value="1"/>
</dbReference>
<dbReference type="HAMAP" id="MF_01848">
    <property type="entry name" value="23SrRNA_methyltr_F"/>
    <property type="match status" value="1"/>
</dbReference>
<comment type="subcellular location">
    <subcellularLocation>
        <location evidence="6">Cytoplasm</location>
    </subcellularLocation>
</comment>
<evidence type="ECO:0000256" key="6">
    <source>
        <dbReference type="HAMAP-Rule" id="MF_01848"/>
    </source>
</evidence>
<dbReference type="Proteomes" id="UP000778797">
    <property type="component" value="Unassembled WGS sequence"/>
</dbReference>
<dbReference type="EC" id="2.1.1.181" evidence="6"/>
<dbReference type="InterPro" id="IPR010286">
    <property type="entry name" value="METTL16/RlmF"/>
</dbReference>
<evidence type="ECO:0000313" key="8">
    <source>
        <dbReference type="Proteomes" id="UP000778797"/>
    </source>
</evidence>
<reference evidence="8" key="1">
    <citation type="submission" date="2021-03" db="EMBL/GenBank/DDBJ databases">
        <title>Genome of Cognatishimia sp. F0-27.</title>
        <authorList>
            <person name="Ping X."/>
        </authorList>
    </citation>
    <scope>NUCLEOTIDE SEQUENCE [LARGE SCALE GENOMIC DNA]</scope>
    <source>
        <strain evidence="8">E313</strain>
    </source>
</reference>
<dbReference type="InterPro" id="IPR016909">
    <property type="entry name" value="rRNA_lsu_MeTfrase_F"/>
</dbReference>
<keyword evidence="5 6" id="KW-0949">S-adenosyl-L-methionine</keyword>
<evidence type="ECO:0000256" key="1">
    <source>
        <dbReference type="ARBA" id="ARBA00022490"/>
    </source>
</evidence>
<comment type="function">
    <text evidence="6">Specifically methylates the adenine in position 1618 of 23S rRNA.</text>
</comment>
<keyword evidence="3 6" id="KW-0489">Methyltransferase</keyword>
<dbReference type="RefSeq" id="WP_227476951.1">
    <property type="nucleotide sequence ID" value="NZ_JAFMPT010000008.1"/>
</dbReference>
<keyword evidence="8" id="KW-1185">Reference proteome</keyword>
<comment type="caution">
    <text evidence="7">The sequence shown here is derived from an EMBL/GenBank/DDBJ whole genome shotgun (WGS) entry which is preliminary data.</text>
</comment>
<dbReference type="EMBL" id="JAFMPT010000008">
    <property type="protein sequence ID" value="MCC1484505.1"/>
    <property type="molecule type" value="Genomic_DNA"/>
</dbReference>
<gene>
    <name evidence="6 7" type="primary">rlmF</name>
    <name evidence="7" type="ORF">J1C55_07900</name>
</gene>
<evidence type="ECO:0000313" key="7">
    <source>
        <dbReference type="EMBL" id="MCC1484505.1"/>
    </source>
</evidence>
<dbReference type="InterPro" id="IPR029063">
    <property type="entry name" value="SAM-dependent_MTases_sf"/>
</dbReference>